<proteinExistence type="predicted"/>
<dbReference type="EMBL" id="FNAC01000001">
    <property type="protein sequence ID" value="SDC51943.1"/>
    <property type="molecule type" value="Genomic_DNA"/>
</dbReference>
<dbReference type="RefSeq" id="WP_087937674.1">
    <property type="nucleotide sequence ID" value="NZ_FNAC01000001.1"/>
</dbReference>
<keyword evidence="3" id="KW-1185">Reference proteome</keyword>
<dbReference type="STRING" id="686796.SAMN04488104_100165"/>
<gene>
    <name evidence="2" type="ORF">SAMN04488104_100165</name>
</gene>
<keyword evidence="1" id="KW-0732">Signal</keyword>
<name>A0A1G6M8W3_9BACT</name>
<evidence type="ECO:0000256" key="1">
    <source>
        <dbReference type="SAM" id="SignalP"/>
    </source>
</evidence>
<accession>A0A1G6M8W3</accession>
<dbReference type="AlphaFoldDB" id="A0A1G6M8W3"/>
<dbReference type="OrthoDB" id="822766at2"/>
<dbReference type="Proteomes" id="UP000199060">
    <property type="component" value="Unassembled WGS sequence"/>
</dbReference>
<evidence type="ECO:0000313" key="2">
    <source>
        <dbReference type="EMBL" id="SDC51943.1"/>
    </source>
</evidence>
<organism evidence="2 3">
    <name type="scientific">Algoriphagus faecimaris</name>
    <dbReference type="NCBI Taxonomy" id="686796"/>
    <lineage>
        <taxon>Bacteria</taxon>
        <taxon>Pseudomonadati</taxon>
        <taxon>Bacteroidota</taxon>
        <taxon>Cytophagia</taxon>
        <taxon>Cytophagales</taxon>
        <taxon>Cyclobacteriaceae</taxon>
        <taxon>Algoriphagus</taxon>
    </lineage>
</organism>
<reference evidence="3" key="1">
    <citation type="submission" date="2016-10" db="EMBL/GenBank/DDBJ databases">
        <authorList>
            <person name="Varghese N."/>
            <person name="Submissions S."/>
        </authorList>
    </citation>
    <scope>NUCLEOTIDE SEQUENCE [LARGE SCALE GENOMIC DNA]</scope>
    <source>
        <strain evidence="3">DSM 23095</strain>
    </source>
</reference>
<feature type="chain" id="PRO_5011597072" evidence="1">
    <location>
        <begin position="19"/>
        <end position="215"/>
    </location>
</feature>
<feature type="signal peptide" evidence="1">
    <location>
        <begin position="1"/>
        <end position="18"/>
    </location>
</feature>
<protein>
    <submittedName>
        <fullName evidence="2">Uncharacterized protein</fullName>
    </submittedName>
</protein>
<sequence length="215" mass="24512">MKVLFASFFFLLSFSGFAQLTNLQDIGNGAPLMAKYPGISGSPLVGDFTDGKIFFNEREFYEGKLALNGYENRVEYMYQGERFYFEPKEISYFVIFENNRERVFKKSDALIKGKTVFYEELKGKDDLILAKLYSVSVGNDPTSSSYGSDRGKAFLPSEELYLCSQGTCKIVKNEKQLGDVLSEPLLSEALAVIKAEKLKLKKEEDWLRLMDRLIK</sequence>
<evidence type="ECO:0000313" key="3">
    <source>
        <dbReference type="Proteomes" id="UP000199060"/>
    </source>
</evidence>